<organism evidence="2 3">
    <name type="scientific">Tanacetum coccineum</name>
    <dbReference type="NCBI Taxonomy" id="301880"/>
    <lineage>
        <taxon>Eukaryota</taxon>
        <taxon>Viridiplantae</taxon>
        <taxon>Streptophyta</taxon>
        <taxon>Embryophyta</taxon>
        <taxon>Tracheophyta</taxon>
        <taxon>Spermatophyta</taxon>
        <taxon>Magnoliopsida</taxon>
        <taxon>eudicotyledons</taxon>
        <taxon>Gunneridae</taxon>
        <taxon>Pentapetalae</taxon>
        <taxon>asterids</taxon>
        <taxon>campanulids</taxon>
        <taxon>Asterales</taxon>
        <taxon>Asteraceae</taxon>
        <taxon>Asteroideae</taxon>
        <taxon>Anthemideae</taxon>
        <taxon>Anthemidinae</taxon>
        <taxon>Tanacetum</taxon>
    </lineage>
</organism>
<keyword evidence="3" id="KW-1185">Reference proteome</keyword>
<feature type="region of interest" description="Disordered" evidence="1">
    <location>
        <begin position="160"/>
        <end position="181"/>
    </location>
</feature>
<comment type="caution">
    <text evidence="2">The sequence shown here is derived from an EMBL/GenBank/DDBJ whole genome shotgun (WGS) entry which is preliminary data.</text>
</comment>
<feature type="compositionally biased region" description="Low complexity" evidence="1">
    <location>
        <begin position="96"/>
        <end position="109"/>
    </location>
</feature>
<evidence type="ECO:0000313" key="3">
    <source>
        <dbReference type="Proteomes" id="UP001151760"/>
    </source>
</evidence>
<gene>
    <name evidence="2" type="ORF">Tco_0858464</name>
</gene>
<feature type="compositionally biased region" description="Pro residues" evidence="1">
    <location>
        <begin position="230"/>
        <end position="257"/>
    </location>
</feature>
<feature type="compositionally biased region" description="Acidic residues" evidence="1">
    <location>
        <begin position="110"/>
        <end position="119"/>
    </location>
</feature>
<feature type="compositionally biased region" description="Acidic residues" evidence="1">
    <location>
        <begin position="48"/>
        <end position="89"/>
    </location>
</feature>
<feature type="region of interest" description="Disordered" evidence="1">
    <location>
        <begin position="1"/>
        <end position="128"/>
    </location>
</feature>
<evidence type="ECO:0000313" key="2">
    <source>
        <dbReference type="EMBL" id="GJT11422.1"/>
    </source>
</evidence>
<accession>A0ABQ5BC65</accession>
<reference evidence="2" key="2">
    <citation type="submission" date="2022-01" db="EMBL/GenBank/DDBJ databases">
        <authorList>
            <person name="Yamashiro T."/>
            <person name="Shiraishi A."/>
            <person name="Satake H."/>
            <person name="Nakayama K."/>
        </authorList>
    </citation>
    <scope>NUCLEOTIDE SEQUENCE</scope>
</reference>
<feature type="region of interest" description="Disordered" evidence="1">
    <location>
        <begin position="223"/>
        <end position="257"/>
    </location>
</feature>
<sequence>MCMVPECRSMHHPSPDYGPESDLGRPRGRMTMRTLRDGEDPIDYPADGGDDGDDEMDIEEDEDDDMDIDADEEDEDDEMDVEVDEEAEEEHPAPAYPVVVALPATAPSAEETEPFETDESAATPPPHPAYRMTARITIPEPVPVPAWSDSEVARLLAISSPPASPLSPWSSSPPQIPFPLPPPIPSPSLPLSPPSPVLSAPPPSPIRSLGYRAAMIRMRAEAAATSHSLPLPPPFILSPTRPDAPPPMPTSAPTSLPPLLLPSASRREDRPEVNLPPQKRLGIALGPRYEVGESSAAAAARPAGGLRADYGFVTTMDREIRRDPERDVGYGIMDSWDEIVETLQGAPVSTDTDSINVSISVIDNFVSEFFWLEVYRPEEKVHVLQEIGKEGAVNACRLTPDCLDGGRRKIWVVVIETSRSARALSRLAGGVASVVSLACFRFFSLGLVGAGFGWRGRSPDPNFLNQQDIFDAWLLSGLEVSSRSSNFIIDEFIRNASQNTTLLVPFGTEFEISHNRFFLSSESMDGLSDSSPILSRIIDMSSIDDAPKNLQHWSSWPFKPRSLSLASYFGVLDEVRSRLLVEEAFALKDLGNGCAIVGGHIVHTFGVQLNVRDCHSDIPHVVDSFTIGFVVTMIRNQSYRAYEGGYRTLVEISSELLDMVDYSYYDKLWIGDHASFVGLECLLEINDQICPRFILEFYSQYQINYSDKGEMFIEFVIQNQFFSYSLEEFAQILDIPCEGACVFTNKWSLNKLAYGVPTDGPYQTNPPSPDDIISSIRIDREGQVRRIRHEEEIDVLEYQVLTHEIEPTLKPLEKIIRENFFCLGGNWDHVPACLCYMLYCVVHSEK</sequence>
<reference evidence="2" key="1">
    <citation type="journal article" date="2022" name="Int. J. Mol. Sci.">
        <title>Draft Genome of Tanacetum Coccineum: Genomic Comparison of Closely Related Tanacetum-Family Plants.</title>
        <authorList>
            <person name="Yamashiro T."/>
            <person name="Shiraishi A."/>
            <person name="Nakayama K."/>
            <person name="Satake H."/>
        </authorList>
    </citation>
    <scope>NUCLEOTIDE SEQUENCE</scope>
</reference>
<dbReference type="Proteomes" id="UP001151760">
    <property type="component" value="Unassembled WGS sequence"/>
</dbReference>
<dbReference type="EMBL" id="BQNB010013067">
    <property type="protein sequence ID" value="GJT11422.1"/>
    <property type="molecule type" value="Genomic_DNA"/>
</dbReference>
<name>A0ABQ5BC65_9ASTR</name>
<proteinExistence type="predicted"/>
<evidence type="ECO:0000256" key="1">
    <source>
        <dbReference type="SAM" id="MobiDB-lite"/>
    </source>
</evidence>
<protein>
    <submittedName>
        <fullName evidence="2">Uncharacterized protein</fullName>
    </submittedName>
</protein>